<evidence type="ECO:0000313" key="5">
    <source>
        <dbReference type="Proteomes" id="UP001328107"/>
    </source>
</evidence>
<feature type="compositionally biased region" description="Low complexity" evidence="3">
    <location>
        <begin position="73"/>
        <end position="87"/>
    </location>
</feature>
<proteinExistence type="predicted"/>
<gene>
    <name evidence="4" type="ORF">PMAYCL1PPCAC_23713</name>
</gene>
<keyword evidence="1" id="KW-0677">Repeat</keyword>
<dbReference type="InterPro" id="IPR035979">
    <property type="entry name" value="RBD_domain_sf"/>
</dbReference>
<organism evidence="4 5">
    <name type="scientific">Pristionchus mayeri</name>
    <dbReference type="NCBI Taxonomy" id="1317129"/>
    <lineage>
        <taxon>Eukaryota</taxon>
        <taxon>Metazoa</taxon>
        <taxon>Ecdysozoa</taxon>
        <taxon>Nematoda</taxon>
        <taxon>Chromadorea</taxon>
        <taxon>Rhabditida</taxon>
        <taxon>Rhabditina</taxon>
        <taxon>Diplogasteromorpha</taxon>
        <taxon>Diplogasteroidea</taxon>
        <taxon>Neodiplogasteridae</taxon>
        <taxon>Pristionchus</taxon>
    </lineage>
</organism>
<feature type="region of interest" description="Disordered" evidence="3">
    <location>
        <begin position="215"/>
        <end position="280"/>
    </location>
</feature>
<dbReference type="Proteomes" id="UP001328107">
    <property type="component" value="Unassembled WGS sequence"/>
</dbReference>
<dbReference type="InterPro" id="IPR050666">
    <property type="entry name" value="ESRP"/>
</dbReference>
<feature type="region of interest" description="Disordered" evidence="3">
    <location>
        <begin position="419"/>
        <end position="440"/>
    </location>
</feature>
<reference evidence="5" key="1">
    <citation type="submission" date="2022-10" db="EMBL/GenBank/DDBJ databases">
        <title>Genome assembly of Pristionchus species.</title>
        <authorList>
            <person name="Yoshida K."/>
            <person name="Sommer R.J."/>
        </authorList>
    </citation>
    <scope>NUCLEOTIDE SEQUENCE [LARGE SCALE GENOMIC DNA]</scope>
    <source>
        <strain evidence="5">RS5460</strain>
    </source>
</reference>
<dbReference type="InterPro" id="IPR012677">
    <property type="entry name" value="Nucleotide-bd_a/b_plait_sf"/>
</dbReference>
<feature type="compositionally biased region" description="Basic and acidic residues" evidence="3">
    <location>
        <begin position="11"/>
        <end position="35"/>
    </location>
</feature>
<comment type="caution">
    <text evidence="4">The sequence shown here is derived from an EMBL/GenBank/DDBJ whole genome shotgun (WGS) entry which is preliminary data.</text>
</comment>
<dbReference type="AlphaFoldDB" id="A0AAN5I5Z4"/>
<sequence>VDAGVLGSSRTDTDELNERRNTEESWRSENMRSFERVPPLLSSNESTAQEEEDVSFFGRGRPLAKRDLLPSLSSQVSSIPHNSSHSSPTRKEEEAFVELTRLPLDLLRPSQLENFLSPSVPLKLSSVKVVYSAEGIHLQSMVRFTSAMDAFNALKKDGEQGVKIRPSTREAFDSARDGPPPSYSHLAPSHNPVIPFFPPFPHFPPMPPMGGTIRPGIDRLQPLPIPLLNSNEMMVSNDSRGRGQMDERTEERWRREDSLRGRREERGKRSNSPRSKKPRVERVCVHVSNLPFRAKEPEIRRMLGPGINPFCIKKVFNEDNAPSDVWIMEFSSEAEAAETVHRRMELGGRQARMKQIGEEETDRLLRQKFKSPPRRGEMGGERRITFDEKVRMQQEAIELEKKALEGAFTAPVFTTTRGFMRGGRGMRGGMSSARGRGGRTSVMKLTNGGNGENCCRNCLLVSNMPPLAAPQILLEHLRIIPSQFVRVDQIAPDAAIIELRGEREALGVAANTSGHQFPQLDGRRLVVAAMGRRQIEEEFNLRTREILEERIIHTLNTPPSTVDKQQE</sequence>
<dbReference type="PANTHER" id="PTHR13976">
    <property type="entry name" value="HETEROGENEOUS NUCLEAR RIBONUCLEOPROTEIN-RELATED"/>
    <property type="match status" value="1"/>
</dbReference>
<feature type="region of interest" description="Disordered" evidence="3">
    <location>
        <begin position="1"/>
        <end position="56"/>
    </location>
</feature>
<feature type="compositionally biased region" description="Polar residues" evidence="3">
    <location>
        <begin position="228"/>
        <end position="238"/>
    </location>
</feature>
<dbReference type="GO" id="GO:0003723">
    <property type="term" value="F:RNA binding"/>
    <property type="evidence" value="ECO:0007669"/>
    <property type="project" value="UniProtKB-KW"/>
</dbReference>
<name>A0AAN5I5Z4_9BILA</name>
<feature type="non-terminal residue" evidence="4">
    <location>
        <position position="1"/>
    </location>
</feature>
<dbReference type="EMBL" id="BTRK01000005">
    <property type="protein sequence ID" value="GMR53518.1"/>
    <property type="molecule type" value="Genomic_DNA"/>
</dbReference>
<protein>
    <submittedName>
        <fullName evidence="4">Uncharacterized protein</fullName>
    </submittedName>
</protein>
<accession>A0AAN5I5Z4</accession>
<feature type="compositionally biased region" description="Basic and acidic residues" evidence="3">
    <location>
        <begin position="239"/>
        <end position="268"/>
    </location>
</feature>
<feature type="region of interest" description="Disordered" evidence="3">
    <location>
        <begin position="72"/>
        <end position="91"/>
    </location>
</feature>
<dbReference type="Gene3D" id="3.30.70.330">
    <property type="match status" value="1"/>
</dbReference>
<keyword evidence="5" id="KW-1185">Reference proteome</keyword>
<keyword evidence="2" id="KW-0694">RNA-binding</keyword>
<evidence type="ECO:0000256" key="3">
    <source>
        <dbReference type="SAM" id="MobiDB-lite"/>
    </source>
</evidence>
<evidence type="ECO:0000256" key="2">
    <source>
        <dbReference type="ARBA" id="ARBA00022884"/>
    </source>
</evidence>
<evidence type="ECO:0000313" key="4">
    <source>
        <dbReference type="EMBL" id="GMR53518.1"/>
    </source>
</evidence>
<evidence type="ECO:0000256" key="1">
    <source>
        <dbReference type="ARBA" id="ARBA00022737"/>
    </source>
</evidence>
<dbReference type="SUPFAM" id="SSF54928">
    <property type="entry name" value="RNA-binding domain, RBD"/>
    <property type="match status" value="1"/>
</dbReference>